<organism evidence="4 5">
    <name type="scientific">Pleurodeles waltl</name>
    <name type="common">Iberian ribbed newt</name>
    <dbReference type="NCBI Taxonomy" id="8319"/>
    <lineage>
        <taxon>Eukaryota</taxon>
        <taxon>Metazoa</taxon>
        <taxon>Chordata</taxon>
        <taxon>Craniata</taxon>
        <taxon>Vertebrata</taxon>
        <taxon>Euteleostomi</taxon>
        <taxon>Amphibia</taxon>
        <taxon>Batrachia</taxon>
        <taxon>Caudata</taxon>
        <taxon>Salamandroidea</taxon>
        <taxon>Salamandridae</taxon>
        <taxon>Pleurodelinae</taxon>
        <taxon>Pleurodeles</taxon>
    </lineage>
</organism>
<feature type="transmembrane region" description="Helical" evidence="2">
    <location>
        <begin position="161"/>
        <end position="179"/>
    </location>
</feature>
<gene>
    <name evidence="4" type="ORF">NDU88_007518</name>
</gene>
<dbReference type="InterPro" id="IPR002126">
    <property type="entry name" value="Cadherin-like_dom"/>
</dbReference>
<evidence type="ECO:0000313" key="5">
    <source>
        <dbReference type="Proteomes" id="UP001066276"/>
    </source>
</evidence>
<protein>
    <recommendedName>
        <fullName evidence="3">Cadherin domain-containing protein</fullName>
    </recommendedName>
</protein>
<keyword evidence="1" id="KW-0106">Calcium</keyword>
<feature type="domain" description="Cadherin" evidence="3">
    <location>
        <begin position="9"/>
        <end position="85"/>
    </location>
</feature>
<reference evidence="4" key="1">
    <citation type="journal article" date="2022" name="bioRxiv">
        <title>Sequencing and chromosome-scale assembly of the giantPleurodeles waltlgenome.</title>
        <authorList>
            <person name="Brown T."/>
            <person name="Elewa A."/>
            <person name="Iarovenko S."/>
            <person name="Subramanian E."/>
            <person name="Araus A.J."/>
            <person name="Petzold A."/>
            <person name="Susuki M."/>
            <person name="Suzuki K.-i.T."/>
            <person name="Hayashi T."/>
            <person name="Toyoda A."/>
            <person name="Oliveira C."/>
            <person name="Osipova E."/>
            <person name="Leigh N.D."/>
            <person name="Simon A."/>
            <person name="Yun M.H."/>
        </authorList>
    </citation>
    <scope>NUCLEOTIDE SEQUENCE</scope>
    <source>
        <strain evidence="4">20211129_DDA</strain>
        <tissue evidence="4">Liver</tissue>
    </source>
</reference>
<comment type="caution">
    <text evidence="4">The sequence shown here is derived from an EMBL/GenBank/DDBJ whole genome shotgun (WGS) entry which is preliminary data.</text>
</comment>
<sequence length="284" mass="31990">MAHSKGNVNNHFTFDPTRGSHSPKLIVKNPFNFEDGVELQRKYSLVVHIIDDNLKNKKEARAMTGSALIDINVIRSNPPSVPPTTFEQRAGLTVVTQTVNTFSSEDWYVPLIFTFMALFLAALLAWSCHLIWKYTNIKECCQKSQHKVPKKRAKTYQPGKPISFICLTFVSCAASTIMIHQHCFFIIDTGTKKEQKLDVITEMTMYETVFDGEAIDPVTGQLYEFNSRSGARRWKTPPQQKLKSSIITEAATKPEQTFPKVITPPKTITPSAVKPLKLEALNNA</sequence>
<feature type="transmembrane region" description="Helical" evidence="2">
    <location>
        <begin position="107"/>
        <end position="128"/>
    </location>
</feature>
<evidence type="ECO:0000313" key="4">
    <source>
        <dbReference type="EMBL" id="KAJ1110163.1"/>
    </source>
</evidence>
<dbReference type="GO" id="GO:0005509">
    <property type="term" value="F:calcium ion binding"/>
    <property type="evidence" value="ECO:0007669"/>
    <property type="project" value="UniProtKB-UniRule"/>
</dbReference>
<keyword evidence="5" id="KW-1185">Reference proteome</keyword>
<keyword evidence="2" id="KW-0812">Transmembrane</keyword>
<evidence type="ECO:0000256" key="1">
    <source>
        <dbReference type="PROSITE-ProRule" id="PRU00043"/>
    </source>
</evidence>
<evidence type="ECO:0000256" key="2">
    <source>
        <dbReference type="SAM" id="Phobius"/>
    </source>
</evidence>
<dbReference type="AlphaFoldDB" id="A0AAV7N759"/>
<dbReference type="Proteomes" id="UP001066276">
    <property type="component" value="Chromosome 9"/>
</dbReference>
<name>A0AAV7N759_PLEWA</name>
<accession>A0AAV7N759</accession>
<dbReference type="EMBL" id="JANPWB010000013">
    <property type="protein sequence ID" value="KAJ1110163.1"/>
    <property type="molecule type" value="Genomic_DNA"/>
</dbReference>
<dbReference type="GO" id="GO:0016020">
    <property type="term" value="C:membrane"/>
    <property type="evidence" value="ECO:0007669"/>
    <property type="project" value="InterPro"/>
</dbReference>
<proteinExistence type="predicted"/>
<evidence type="ECO:0000259" key="3">
    <source>
        <dbReference type="PROSITE" id="PS50268"/>
    </source>
</evidence>
<dbReference type="PROSITE" id="PS50268">
    <property type="entry name" value="CADHERIN_2"/>
    <property type="match status" value="1"/>
</dbReference>
<dbReference type="GO" id="GO:0007156">
    <property type="term" value="P:homophilic cell adhesion via plasma membrane adhesion molecules"/>
    <property type="evidence" value="ECO:0007669"/>
    <property type="project" value="InterPro"/>
</dbReference>
<keyword evidence="2" id="KW-0472">Membrane</keyword>
<keyword evidence="2" id="KW-1133">Transmembrane helix</keyword>